<dbReference type="GO" id="GO:0071949">
    <property type="term" value="F:FAD binding"/>
    <property type="evidence" value="ECO:0007669"/>
    <property type="project" value="InterPro"/>
</dbReference>
<evidence type="ECO:0000256" key="8">
    <source>
        <dbReference type="ARBA" id="ARBA00023014"/>
    </source>
</evidence>
<dbReference type="InterPro" id="IPR012675">
    <property type="entry name" value="Beta-grasp_dom_sf"/>
</dbReference>
<reference evidence="15" key="1">
    <citation type="submission" date="2020-09" db="EMBL/GenBank/DDBJ databases">
        <title>Genome-Enabled Discovery of Anthraquinone Biosynthesis in Senna tora.</title>
        <authorList>
            <person name="Kang S.-H."/>
            <person name="Pandey R.P."/>
            <person name="Lee C.-M."/>
            <person name="Sim J.-S."/>
            <person name="Jeong J.-T."/>
            <person name="Choi B.-S."/>
            <person name="Jung M."/>
            <person name="Ginzburg D."/>
            <person name="Zhao K."/>
            <person name="Won S.Y."/>
            <person name="Oh T.-J."/>
            <person name="Yu Y."/>
            <person name="Kim N.-H."/>
            <person name="Lee O.R."/>
            <person name="Lee T.-H."/>
            <person name="Bashyal P."/>
            <person name="Kim T.-S."/>
            <person name="Lee W.-H."/>
            <person name="Kawkins C."/>
            <person name="Kim C.-K."/>
            <person name="Kim J.S."/>
            <person name="Ahn B.O."/>
            <person name="Rhee S.Y."/>
            <person name="Sohng J.K."/>
        </authorList>
    </citation>
    <scope>NUCLEOTIDE SEQUENCE</scope>
    <source>
        <tissue evidence="15">Leaf</tissue>
    </source>
</reference>
<feature type="binding site" evidence="13">
    <location>
        <position position="132"/>
    </location>
    <ligand>
        <name>[2Fe-2S] cluster</name>
        <dbReference type="ChEBI" id="CHEBI:190135"/>
        <label>2</label>
    </ligand>
</feature>
<evidence type="ECO:0000256" key="1">
    <source>
        <dbReference type="ARBA" id="ARBA00001974"/>
    </source>
</evidence>
<protein>
    <recommendedName>
        <fullName evidence="10">indole-3-acetaldehyde oxidase</fullName>
        <ecNumber evidence="10">1.2.3.7</ecNumber>
    </recommendedName>
</protein>
<dbReference type="InterPro" id="IPR008274">
    <property type="entry name" value="AldOxase/xan_DH_MoCoBD1"/>
</dbReference>
<keyword evidence="12" id="KW-0274">FAD</keyword>
<keyword evidence="3 13" id="KW-0500">Molybdenum</keyword>
<keyword evidence="16" id="KW-1185">Reference proteome</keyword>
<dbReference type="Gene3D" id="3.90.1170.50">
    <property type="entry name" value="Aldehyde oxidase/xanthine dehydrogenase, a/b hammerhead"/>
    <property type="match status" value="1"/>
</dbReference>
<comment type="cofactor">
    <cofactor evidence="13">
        <name>[2Fe-2S] cluster</name>
        <dbReference type="ChEBI" id="CHEBI:190135"/>
    </cofactor>
    <text evidence="13">Binds 2 [2Fe-2S] clusters.</text>
</comment>
<evidence type="ECO:0000256" key="3">
    <source>
        <dbReference type="ARBA" id="ARBA00022505"/>
    </source>
</evidence>
<evidence type="ECO:0000256" key="6">
    <source>
        <dbReference type="ARBA" id="ARBA00023002"/>
    </source>
</evidence>
<dbReference type="Gene3D" id="3.30.365.10">
    <property type="entry name" value="Aldehyde oxidase/xanthine dehydrogenase, molybdopterin binding domain"/>
    <property type="match status" value="4"/>
</dbReference>
<dbReference type="PANTHER" id="PTHR11908">
    <property type="entry name" value="XANTHINE DEHYDROGENASE"/>
    <property type="match status" value="1"/>
</dbReference>
<dbReference type="InterPro" id="IPR046867">
    <property type="entry name" value="AldOxase/xan_DH_MoCoBD2"/>
</dbReference>
<accession>A0A834T5G2</accession>
<feature type="binding site" evidence="13">
    <location>
        <position position="85"/>
    </location>
    <ligand>
        <name>[2Fe-2S] cluster</name>
        <dbReference type="ChEBI" id="CHEBI:190135"/>
        <label>2</label>
    </ligand>
</feature>
<dbReference type="PANTHER" id="PTHR11908:SF132">
    <property type="entry name" value="ALDEHYDE OXIDASE 1-RELATED"/>
    <property type="match status" value="1"/>
</dbReference>
<dbReference type="GO" id="GO:0050302">
    <property type="term" value="F:indole-3-acetaldehyde oxidase activity"/>
    <property type="evidence" value="ECO:0007669"/>
    <property type="project" value="UniProtKB-EC"/>
</dbReference>
<feature type="binding site" evidence="13">
    <location>
        <position position="17"/>
    </location>
    <ligand>
        <name>[2Fe-2S] cluster</name>
        <dbReference type="ChEBI" id="CHEBI:190135"/>
        <label>1</label>
    </ligand>
</feature>
<comment type="similarity">
    <text evidence="2">Belongs to the xanthine dehydrogenase family.</text>
</comment>
<dbReference type="GO" id="GO:0051537">
    <property type="term" value="F:2 iron, 2 sulfur cluster binding"/>
    <property type="evidence" value="ECO:0007669"/>
    <property type="project" value="UniProtKB-KW"/>
</dbReference>
<dbReference type="SUPFAM" id="SSF54292">
    <property type="entry name" value="2Fe-2S ferredoxin-like"/>
    <property type="match status" value="1"/>
</dbReference>
<feature type="binding site" evidence="13">
    <location>
        <position position="795"/>
    </location>
    <ligand>
        <name>Mo-molybdopterin</name>
        <dbReference type="ChEBI" id="CHEBI:71302"/>
    </ligand>
    <ligandPart>
        <name>Mo</name>
        <dbReference type="ChEBI" id="CHEBI:28685"/>
    </ligandPart>
</feature>
<dbReference type="SUPFAM" id="SSF55447">
    <property type="entry name" value="CO dehydrogenase flavoprotein C-terminal domain-like"/>
    <property type="match status" value="1"/>
</dbReference>
<feature type="binding site" evidence="13">
    <location>
        <position position="42"/>
    </location>
    <ligand>
        <name>[2Fe-2S] cluster</name>
        <dbReference type="ChEBI" id="CHEBI:190135"/>
        <label>1</label>
    </ligand>
</feature>
<dbReference type="Gene3D" id="3.10.20.30">
    <property type="match status" value="1"/>
</dbReference>
<dbReference type="Pfam" id="PF00941">
    <property type="entry name" value="FAD_binding_5"/>
    <property type="match status" value="1"/>
</dbReference>
<comment type="caution">
    <text evidence="15">The sequence shown here is derived from an EMBL/GenBank/DDBJ whole genome shotgun (WGS) entry which is preliminary data.</text>
</comment>
<dbReference type="InterPro" id="IPR002888">
    <property type="entry name" value="2Fe-2S-bd"/>
</dbReference>
<keyword evidence="6" id="KW-0560">Oxidoreductase</keyword>
<dbReference type="InterPro" id="IPR036010">
    <property type="entry name" value="2Fe-2S_ferredoxin-like_sf"/>
</dbReference>
<keyword evidence="4 13" id="KW-0001">2Fe-2S</keyword>
<keyword evidence="8 13" id="KW-0411">Iron-sulfur</keyword>
<dbReference type="InterPro" id="IPR016169">
    <property type="entry name" value="FAD-bd_PCMH_sub2"/>
</dbReference>
<feature type="binding site" evidence="13">
    <location>
        <position position="82"/>
    </location>
    <ligand>
        <name>[2Fe-2S] cluster</name>
        <dbReference type="ChEBI" id="CHEBI:190135"/>
        <label>2</label>
    </ligand>
</feature>
<comment type="cofactor">
    <cofactor evidence="1 12">
        <name>FAD</name>
        <dbReference type="ChEBI" id="CHEBI:57692"/>
    </cofactor>
</comment>
<feature type="binding site" evidence="12">
    <location>
        <begin position="319"/>
        <end position="323"/>
    </location>
    <ligand>
        <name>FAD</name>
        <dbReference type="ChEBI" id="CHEBI:57692"/>
    </ligand>
</feature>
<keyword evidence="7 13" id="KW-0408">Iron</keyword>
<dbReference type="Proteomes" id="UP000634136">
    <property type="component" value="Unassembled WGS sequence"/>
</dbReference>
<dbReference type="SMART" id="SM01092">
    <property type="entry name" value="CO_deh_flav_C"/>
    <property type="match status" value="1"/>
</dbReference>
<dbReference type="SUPFAM" id="SSF56003">
    <property type="entry name" value="Molybdenum cofactor-binding domain"/>
    <property type="match status" value="1"/>
</dbReference>
<dbReference type="Pfam" id="PF01799">
    <property type="entry name" value="Fer2_2"/>
    <property type="match status" value="1"/>
</dbReference>
<feature type="binding site" evidence="12">
    <location>
        <position position="335"/>
    </location>
    <ligand>
        <name>FAD</name>
        <dbReference type="ChEBI" id="CHEBI:57692"/>
    </ligand>
</feature>
<dbReference type="Pfam" id="PF01315">
    <property type="entry name" value="Ald_Xan_dh_C"/>
    <property type="match status" value="1"/>
</dbReference>
<dbReference type="InterPro" id="IPR016167">
    <property type="entry name" value="FAD-bd_PCMH_sub1"/>
</dbReference>
<comment type="cofactor">
    <cofactor evidence="9">
        <name>[2Fe-2S] cluster</name>
        <dbReference type="ChEBI" id="CHEBI:190135"/>
    </cofactor>
</comment>
<evidence type="ECO:0000256" key="7">
    <source>
        <dbReference type="ARBA" id="ARBA00023004"/>
    </source>
</evidence>
<feature type="binding site" evidence="13">
    <location>
        <position position="908"/>
    </location>
    <ligand>
        <name>Mo-molybdopterin</name>
        <dbReference type="ChEBI" id="CHEBI:71302"/>
    </ligand>
    <ligandPart>
        <name>Mo</name>
        <dbReference type="ChEBI" id="CHEBI:28685"/>
    </ligandPart>
</feature>
<feature type="binding site" evidence="13">
    <location>
        <position position="20"/>
    </location>
    <ligand>
        <name>[2Fe-2S] cluster</name>
        <dbReference type="ChEBI" id="CHEBI:190135"/>
        <label>1</label>
    </ligand>
</feature>
<evidence type="ECO:0000256" key="13">
    <source>
        <dbReference type="PIRSR" id="PIRSR000127-3"/>
    </source>
</evidence>
<dbReference type="InterPro" id="IPR036884">
    <property type="entry name" value="2Fe-2S-bd_dom_sf"/>
</dbReference>
<dbReference type="PIRSF" id="PIRSF000127">
    <property type="entry name" value="Xanthine_DH"/>
    <property type="match status" value="1"/>
</dbReference>
<feature type="binding site" evidence="12">
    <location>
        <position position="398"/>
    </location>
    <ligand>
        <name>FAD</name>
        <dbReference type="ChEBI" id="CHEBI:57692"/>
    </ligand>
</feature>
<dbReference type="InterPro" id="IPR016166">
    <property type="entry name" value="FAD-bd_PCMH"/>
</dbReference>
<dbReference type="InterPro" id="IPR000674">
    <property type="entry name" value="Ald_Oxase/Xan_DH_a/b"/>
</dbReference>
<evidence type="ECO:0000256" key="4">
    <source>
        <dbReference type="ARBA" id="ARBA00022714"/>
    </source>
</evidence>
<sequence length="1332" mass="146103">MGSYGPGKKFFPWKSGCGACVVLISKYNPELNQFEDFTASSCLTLLCSIHGCSITTSEGLGNSRDGFHAIHERIAGFHATQCGFCTPGMCVSLFGALVNAEKITDRPDPPIGFSKATVVEAERAIAGNLCRCTGYRSLSDACKSFAADVDMEDLGLNTFWRKGESDDVKRRRLPKYDHNKRIEFPEFLKEVNPNLFLACEKHSWYSPSTLKELQSLLKLSLDNGTQMKLVVSNTSNGYYKDTKEYDMYVNLKGISELSKIQKDETGIEIGAIVTISKAIEALKQKSGTCDFVSDFDVILEKISDHLSKIASGFIRNIGSVGGNLVMAQKNNFPSDLATVLLAVDSSVHVMNGTQFEWVSLEEFLERPPLGLESVVLSIKIPRWESSNKSTKIMFETFRAAPRPLGNALSYLNATFLAEVSSTKDCDGIMVNACRMSFGAYGTKHAIRAKEAEELVAGKLISANIIYEAINLLKTIVLPDEGTSRIAYRVSLAVGFLFKFFSPLIDISAENFNDDFNGYFERTCALKEKKNGNCHDHDDKIPTLLSSGKQEIQVDDEYSPAGEPIAKSGAALQASGEAVYVDDIPSPPNCLYGAYIYSTKPLANVKSIKLKPELQLDGVRAIVSSKDIPKGGQNIGNRAFFDVEPLFSDEIAKCVGDRLAFVVADTQKLADMAANSAVVEYDFEDMEPPILSVEEAVERSSIYDFPSTAHPEQIGDISKGMSEADHKILSAEIKLGSQYYFYMETQTAVAIPDEDKCMVVYTSSQNPEYTQITIARCLNIPQHNVRVITRRVGGGFGGKALKSIAIATSCALAAYKLRRPIRMYMNRKTDMIMAGGRHPMKIVYNVGFKSNGKITALDIKILINAGIYVDASFAIPDKFVNSLKKYDYGALFCDIKVCKTNHPSRSIMRGPGEVQGSFIAEAIIEHVASELSMDVDSIRNINLHTYASLCTFYGDSSGEAIDYTLPSLWNKLALSARYEERSEMVKEFNNINIWRKRGISKLPIMFHLSMSAIPGRVSILGDGSIVIEVGGIEIGQGLWTKVKQMAAYALCEIQCDGDDGGLLDRIRVIQSDTLSMVQGGITSSSTTSEASCEVVRLCCNVLVERLKPLKERMQKEKGSISWETLILQASSEAINLSANALYSPGASAGSKSYINYGAAVSEVEIDILTGETSILQTDIIYDCGKSLNPAVDLGQIEGSFVQGLGFFMLEEYETNHEGLVLANGTWTYKIPTIDTVPKQFNVEVLNSGYHKDRVLSSKASGEPPLLLAASVHCAVRAAVKEARKQLISWSNSEALNSTFHLDVPATLPVDWSFRGLNRNPGLLCQYPGLHLKT</sequence>
<dbReference type="InterPro" id="IPR036683">
    <property type="entry name" value="CO_DH_flav_C_dom_sf"/>
</dbReference>
<dbReference type="Pfam" id="PF03450">
    <property type="entry name" value="CO_deh_flav_C"/>
    <property type="match status" value="1"/>
</dbReference>
<comment type="cofactor">
    <cofactor evidence="13">
        <name>Mo-molybdopterin</name>
        <dbReference type="ChEBI" id="CHEBI:71302"/>
    </cofactor>
    <text evidence="13">Binds 1 Mo-molybdopterin (Mo-MPT) cofactor per subunit.</text>
</comment>
<dbReference type="SMART" id="SM01008">
    <property type="entry name" value="Ald_Xan_dh_C"/>
    <property type="match status" value="1"/>
</dbReference>
<dbReference type="InterPro" id="IPR005107">
    <property type="entry name" value="CO_DH_flav_C"/>
</dbReference>
<evidence type="ECO:0000256" key="9">
    <source>
        <dbReference type="ARBA" id="ARBA00034078"/>
    </source>
</evidence>
<dbReference type="OrthoDB" id="8300278at2759"/>
<dbReference type="FunFam" id="3.30.365.10:FF:000001">
    <property type="entry name" value="Xanthine dehydrogenase oxidase"/>
    <property type="match status" value="1"/>
</dbReference>
<organism evidence="15 16">
    <name type="scientific">Senna tora</name>
    <dbReference type="NCBI Taxonomy" id="362788"/>
    <lineage>
        <taxon>Eukaryota</taxon>
        <taxon>Viridiplantae</taxon>
        <taxon>Streptophyta</taxon>
        <taxon>Embryophyta</taxon>
        <taxon>Tracheophyta</taxon>
        <taxon>Spermatophyta</taxon>
        <taxon>Magnoliopsida</taxon>
        <taxon>eudicotyledons</taxon>
        <taxon>Gunneridae</taxon>
        <taxon>Pentapetalae</taxon>
        <taxon>rosids</taxon>
        <taxon>fabids</taxon>
        <taxon>Fabales</taxon>
        <taxon>Fabaceae</taxon>
        <taxon>Caesalpinioideae</taxon>
        <taxon>Cassia clade</taxon>
        <taxon>Senna</taxon>
    </lineage>
</organism>
<proteinExistence type="inferred from homology"/>
<dbReference type="EMBL" id="JAAIUW010000009">
    <property type="protein sequence ID" value="KAF7815428.1"/>
    <property type="molecule type" value="Genomic_DNA"/>
</dbReference>
<dbReference type="GO" id="GO:0005506">
    <property type="term" value="F:iron ion binding"/>
    <property type="evidence" value="ECO:0007669"/>
    <property type="project" value="InterPro"/>
</dbReference>
<evidence type="ECO:0000313" key="15">
    <source>
        <dbReference type="EMBL" id="KAF7815428.1"/>
    </source>
</evidence>
<dbReference type="InterPro" id="IPR016208">
    <property type="entry name" value="Ald_Oxase/xanthine_DH-like"/>
</dbReference>
<dbReference type="SUPFAM" id="SSF54665">
    <property type="entry name" value="CO dehydrogenase molybdoprotein N-domain-like"/>
    <property type="match status" value="1"/>
</dbReference>
<dbReference type="InterPro" id="IPR002346">
    <property type="entry name" value="Mopterin_DH_FAD-bd"/>
</dbReference>
<feature type="binding site" evidence="13">
    <location>
        <position position="764"/>
    </location>
    <ligand>
        <name>Mo-molybdopterin</name>
        <dbReference type="ChEBI" id="CHEBI:71302"/>
    </ligand>
    <ligandPart>
        <name>Mo</name>
        <dbReference type="ChEBI" id="CHEBI:28685"/>
    </ligandPart>
</feature>
<evidence type="ECO:0000256" key="12">
    <source>
        <dbReference type="PIRSR" id="PIRSR000127-2"/>
    </source>
</evidence>
<gene>
    <name evidence="15" type="ORF">G2W53_029397</name>
</gene>
<feature type="binding site" evidence="13">
    <location>
        <position position="130"/>
    </location>
    <ligand>
        <name>[2Fe-2S] cluster</name>
        <dbReference type="ChEBI" id="CHEBI:190135"/>
        <label>2</label>
    </ligand>
</feature>
<dbReference type="EC" id="1.2.3.7" evidence="10"/>
<evidence type="ECO:0000256" key="10">
    <source>
        <dbReference type="ARBA" id="ARBA00067017"/>
    </source>
</evidence>
<dbReference type="InterPro" id="IPR036318">
    <property type="entry name" value="FAD-bd_PCMH-like_sf"/>
</dbReference>
<dbReference type="Pfam" id="PF20256">
    <property type="entry name" value="MoCoBD_2"/>
    <property type="match status" value="1"/>
</dbReference>
<dbReference type="Gene3D" id="1.10.150.120">
    <property type="entry name" value="[2Fe-2S]-binding domain"/>
    <property type="match status" value="1"/>
</dbReference>
<dbReference type="Gene3D" id="3.30.465.10">
    <property type="match status" value="1"/>
</dbReference>
<evidence type="ECO:0000256" key="2">
    <source>
        <dbReference type="ARBA" id="ARBA00006849"/>
    </source>
</evidence>
<evidence type="ECO:0000256" key="11">
    <source>
        <dbReference type="PIRSR" id="PIRSR000127-1"/>
    </source>
</evidence>
<feature type="active site" description="Proton acceptor" evidence="11">
    <location>
        <position position="1261"/>
    </location>
</feature>
<dbReference type="Gene3D" id="3.30.43.10">
    <property type="entry name" value="Uridine Diphospho-n-acetylenolpyruvylglucosamine Reductase, domain 2"/>
    <property type="match status" value="1"/>
</dbReference>
<evidence type="ECO:0000259" key="14">
    <source>
        <dbReference type="PROSITE" id="PS51387"/>
    </source>
</evidence>
<evidence type="ECO:0000313" key="16">
    <source>
        <dbReference type="Proteomes" id="UP000634136"/>
    </source>
</evidence>
<dbReference type="InterPro" id="IPR037165">
    <property type="entry name" value="AldOxase/xan_DH_Mopterin-bd_sf"/>
</dbReference>
<keyword evidence="12" id="KW-0285">Flavoprotein</keyword>
<dbReference type="SUPFAM" id="SSF56176">
    <property type="entry name" value="FAD-binding/transporter-associated domain-like"/>
    <property type="match status" value="1"/>
</dbReference>
<evidence type="ECO:0000256" key="5">
    <source>
        <dbReference type="ARBA" id="ARBA00022723"/>
    </source>
</evidence>
<dbReference type="SUPFAM" id="SSF47741">
    <property type="entry name" value="CO dehydrogenase ISP C-domain like"/>
    <property type="match status" value="1"/>
</dbReference>
<dbReference type="InterPro" id="IPR036856">
    <property type="entry name" value="Ald_Oxase/Xan_DH_a/b_sf"/>
</dbReference>
<dbReference type="PROSITE" id="PS51387">
    <property type="entry name" value="FAD_PCMH"/>
    <property type="match status" value="1"/>
</dbReference>
<keyword evidence="5 13" id="KW-0479">Metal-binding</keyword>
<dbReference type="Pfam" id="PF02738">
    <property type="entry name" value="MoCoBD_1"/>
    <property type="match status" value="1"/>
</dbReference>
<feature type="domain" description="FAD-binding PCMH-type" evidence="14">
    <location>
        <begin position="197"/>
        <end position="385"/>
    </location>
</feature>
<name>A0A834T5G2_9FABA</name>
<dbReference type="Gene3D" id="3.30.390.50">
    <property type="entry name" value="CO dehydrogenase flavoprotein, C-terminal domain"/>
    <property type="match status" value="1"/>
</dbReference>